<dbReference type="EMBL" id="JBBYHV010000001">
    <property type="protein sequence ID" value="MEL1250127.1"/>
    <property type="molecule type" value="Genomic_DNA"/>
</dbReference>
<protein>
    <submittedName>
        <fullName evidence="1">Uncharacterized protein</fullName>
    </submittedName>
</protein>
<name>A0ABU9ICH5_9SPHN</name>
<accession>A0ABU9ICH5</accession>
<reference evidence="1 2" key="1">
    <citation type="submission" date="2024-04" db="EMBL/GenBank/DDBJ databases">
        <title>Aurantiacibacter sp. DGU6 16S ribosomal RNA gene Genome sequencing and assembly.</title>
        <authorList>
            <person name="Park S."/>
        </authorList>
    </citation>
    <scope>NUCLEOTIDE SEQUENCE [LARGE SCALE GENOMIC DNA]</scope>
    <source>
        <strain evidence="1 2">DGU6</strain>
    </source>
</reference>
<dbReference type="RefSeq" id="WP_341672646.1">
    <property type="nucleotide sequence ID" value="NZ_JBBYHV010000001.1"/>
</dbReference>
<keyword evidence="2" id="KW-1185">Reference proteome</keyword>
<gene>
    <name evidence="1" type="ORF">AAEO60_05540</name>
</gene>
<comment type="caution">
    <text evidence="1">The sequence shown here is derived from an EMBL/GenBank/DDBJ whole genome shotgun (WGS) entry which is preliminary data.</text>
</comment>
<evidence type="ECO:0000313" key="1">
    <source>
        <dbReference type="EMBL" id="MEL1250127.1"/>
    </source>
</evidence>
<evidence type="ECO:0000313" key="2">
    <source>
        <dbReference type="Proteomes" id="UP001497045"/>
    </source>
</evidence>
<dbReference type="Proteomes" id="UP001497045">
    <property type="component" value="Unassembled WGS sequence"/>
</dbReference>
<sequence length="220" mass="23307">MLTGSWPSPAGGDEFALSFDQQRDKRVLVIPALFDESNKLRHFTVEVMRRLDTGGVDSMLPDLPGTNESLAPLTEQTVSGWRAAVEAAASHFKATHVLTLRGGTLLDPGTLPGLRYASVGGTALLRGLVRVQLLSDKEADLTTTRDELVARAESQGAQLAGYDLGPAMVRELAEAEAPDGPATEVKQAEMGGAGLWLRAEPAFDADQADALAALMLEQVG</sequence>
<proteinExistence type="predicted"/>
<organism evidence="1 2">
    <name type="scientific">Aurantiacibacter gilvus</name>
    <dbReference type="NCBI Taxonomy" id="3139141"/>
    <lineage>
        <taxon>Bacteria</taxon>
        <taxon>Pseudomonadati</taxon>
        <taxon>Pseudomonadota</taxon>
        <taxon>Alphaproteobacteria</taxon>
        <taxon>Sphingomonadales</taxon>
        <taxon>Erythrobacteraceae</taxon>
        <taxon>Aurantiacibacter</taxon>
    </lineage>
</organism>